<reference evidence="1 2" key="1">
    <citation type="journal article" date="2022" name="Plant J.">
        <title>Chromosome-level genome of Camellia lanceoleosa provides a valuable resource for understanding genome evolution and self-incompatibility.</title>
        <authorList>
            <person name="Gong W."/>
            <person name="Xiao S."/>
            <person name="Wang L."/>
            <person name="Liao Z."/>
            <person name="Chang Y."/>
            <person name="Mo W."/>
            <person name="Hu G."/>
            <person name="Li W."/>
            <person name="Zhao G."/>
            <person name="Zhu H."/>
            <person name="Hu X."/>
            <person name="Ji K."/>
            <person name="Xiang X."/>
            <person name="Song Q."/>
            <person name="Yuan D."/>
            <person name="Jin S."/>
            <person name="Zhang L."/>
        </authorList>
    </citation>
    <scope>NUCLEOTIDE SEQUENCE [LARGE SCALE GENOMIC DNA]</scope>
    <source>
        <strain evidence="1">SQ_2022a</strain>
    </source>
</reference>
<evidence type="ECO:0000313" key="1">
    <source>
        <dbReference type="EMBL" id="KAI7992522.1"/>
    </source>
</evidence>
<evidence type="ECO:0000313" key="2">
    <source>
        <dbReference type="Proteomes" id="UP001060215"/>
    </source>
</evidence>
<proteinExistence type="predicted"/>
<keyword evidence="2" id="KW-1185">Reference proteome</keyword>
<dbReference type="Proteomes" id="UP001060215">
    <property type="component" value="Chromosome 13"/>
</dbReference>
<protein>
    <submittedName>
        <fullName evidence="1">WD repeat and HMG-box DNA-binding protein 1</fullName>
    </submittedName>
</protein>
<name>A0ACC0FWM6_9ERIC</name>
<accession>A0ACC0FWM6</accession>
<gene>
    <name evidence="1" type="ORF">LOK49_LG12G01472</name>
</gene>
<dbReference type="EMBL" id="CM045770">
    <property type="protein sequence ID" value="KAI7992522.1"/>
    <property type="molecule type" value="Genomic_DNA"/>
</dbReference>
<keyword evidence="1" id="KW-0238">DNA-binding</keyword>
<sequence length="207" mass="23236">MRQRELLEFRTPQHPSLGANNWGGASPLLARDIPKEALEQRYARLNSVRTHDEIFPAANDDSIYFPQAQAPKLGCPPKPTRRGFFAKLIWRPRKMKTITLGSGSKKRRWFPKWDPTNRWPQGGEFQTNITRFTLPIRVLAFNKSGSMLAAAGDDEGIKLINTIDGSIARVLKGHKWSVTGLAFDPKSEYLGSLDSVGTIYIGNSNLE</sequence>
<comment type="caution">
    <text evidence="1">The sequence shown here is derived from an EMBL/GenBank/DDBJ whole genome shotgun (WGS) entry which is preliminary data.</text>
</comment>
<organism evidence="1 2">
    <name type="scientific">Camellia lanceoleosa</name>
    <dbReference type="NCBI Taxonomy" id="1840588"/>
    <lineage>
        <taxon>Eukaryota</taxon>
        <taxon>Viridiplantae</taxon>
        <taxon>Streptophyta</taxon>
        <taxon>Embryophyta</taxon>
        <taxon>Tracheophyta</taxon>
        <taxon>Spermatophyta</taxon>
        <taxon>Magnoliopsida</taxon>
        <taxon>eudicotyledons</taxon>
        <taxon>Gunneridae</taxon>
        <taxon>Pentapetalae</taxon>
        <taxon>asterids</taxon>
        <taxon>Ericales</taxon>
        <taxon>Theaceae</taxon>
        <taxon>Camellia</taxon>
    </lineage>
</organism>